<name>A0A915EQH3_9BILA</name>
<dbReference type="WBParaSite" id="jg8398">
    <property type="protein sequence ID" value="jg8398"/>
    <property type="gene ID" value="jg8398"/>
</dbReference>
<dbReference type="Proteomes" id="UP000887574">
    <property type="component" value="Unplaced"/>
</dbReference>
<evidence type="ECO:0000313" key="2">
    <source>
        <dbReference type="WBParaSite" id="jg8398"/>
    </source>
</evidence>
<organism evidence="1 2">
    <name type="scientific">Ditylenchus dipsaci</name>
    <dbReference type="NCBI Taxonomy" id="166011"/>
    <lineage>
        <taxon>Eukaryota</taxon>
        <taxon>Metazoa</taxon>
        <taxon>Ecdysozoa</taxon>
        <taxon>Nematoda</taxon>
        <taxon>Chromadorea</taxon>
        <taxon>Rhabditida</taxon>
        <taxon>Tylenchina</taxon>
        <taxon>Tylenchomorpha</taxon>
        <taxon>Sphaerularioidea</taxon>
        <taxon>Anguinidae</taxon>
        <taxon>Anguininae</taxon>
        <taxon>Ditylenchus</taxon>
    </lineage>
</organism>
<dbReference type="AlphaFoldDB" id="A0A915EQH3"/>
<keyword evidence="1" id="KW-1185">Reference proteome</keyword>
<proteinExistence type="predicted"/>
<reference evidence="2" key="1">
    <citation type="submission" date="2022-11" db="UniProtKB">
        <authorList>
            <consortium name="WormBaseParasite"/>
        </authorList>
    </citation>
    <scope>IDENTIFICATION</scope>
</reference>
<sequence length="148" mass="16292">MSAKTDSGSVVKKEKKRTASGKIAIQSFCGECGGCHLRHPAIAKFIQEGSISVTDGVLRVSPSIQHDEAFTWWLPSSCKKCRSDRSNESSESPPSHLANGSCMKIARKRCLELSVQNGKECSVSLRRKPTFYKTTGVLFDNLLKIDAW</sequence>
<accession>A0A915EQH3</accession>
<evidence type="ECO:0000313" key="1">
    <source>
        <dbReference type="Proteomes" id="UP000887574"/>
    </source>
</evidence>
<protein>
    <submittedName>
        <fullName evidence="2">Uncharacterized protein</fullName>
    </submittedName>
</protein>